<feature type="region of interest" description="Disordered" evidence="1">
    <location>
        <begin position="1"/>
        <end position="20"/>
    </location>
</feature>
<evidence type="ECO:0000313" key="2">
    <source>
        <dbReference type="EMBL" id="KAA8630477.1"/>
    </source>
</evidence>
<dbReference type="Proteomes" id="UP000433876">
    <property type="component" value="Unassembled WGS sequence"/>
</dbReference>
<feature type="region of interest" description="Disordered" evidence="1">
    <location>
        <begin position="34"/>
        <end position="53"/>
    </location>
</feature>
<organism evidence="2 3">
    <name type="scientific">Sordaria macrospora</name>
    <dbReference type="NCBI Taxonomy" id="5147"/>
    <lineage>
        <taxon>Eukaryota</taxon>
        <taxon>Fungi</taxon>
        <taxon>Dikarya</taxon>
        <taxon>Ascomycota</taxon>
        <taxon>Pezizomycotina</taxon>
        <taxon>Sordariomycetes</taxon>
        <taxon>Sordariomycetidae</taxon>
        <taxon>Sordariales</taxon>
        <taxon>Sordariaceae</taxon>
        <taxon>Sordaria</taxon>
    </lineage>
</organism>
<evidence type="ECO:0000313" key="3">
    <source>
        <dbReference type="Proteomes" id="UP000433876"/>
    </source>
</evidence>
<dbReference type="VEuPathDB" id="FungiDB:SMAC_07423"/>
<dbReference type="EMBL" id="NMPR01000102">
    <property type="protein sequence ID" value="KAA8630477.1"/>
    <property type="molecule type" value="Genomic_DNA"/>
</dbReference>
<dbReference type="AlphaFoldDB" id="A0A8S8ZII9"/>
<accession>A0A8S8ZII9</accession>
<evidence type="ECO:0000256" key="1">
    <source>
        <dbReference type="SAM" id="MobiDB-lite"/>
    </source>
</evidence>
<proteinExistence type="predicted"/>
<gene>
    <name evidence="2" type="ORF">SMACR_07423</name>
</gene>
<protein>
    <submittedName>
        <fullName evidence="2">Uncharacterized protein</fullName>
    </submittedName>
</protein>
<sequence length="80" mass="8480">MTVKQKQQQQHRGPPAPPLQLFWCTGVTGGVWLGLSGPEEQEEAGGRRDNGDGMHVLSGRVHIGGSAADVMDVVGATPYQ</sequence>
<name>A0A8S8ZII9_SORMA</name>
<reference evidence="2 3" key="1">
    <citation type="submission" date="2017-07" db="EMBL/GenBank/DDBJ databases">
        <title>Genome sequence of the Sordaria macrospora wild type strain R19027.</title>
        <authorList>
            <person name="Nowrousian M."/>
            <person name="Teichert I."/>
            <person name="Kueck U."/>
        </authorList>
    </citation>
    <scope>NUCLEOTIDE SEQUENCE [LARGE SCALE GENOMIC DNA]</scope>
    <source>
        <strain evidence="2 3">R19027</strain>
        <tissue evidence="2">Mycelium</tissue>
    </source>
</reference>
<feature type="compositionally biased region" description="Polar residues" evidence="1">
    <location>
        <begin position="1"/>
        <end position="11"/>
    </location>
</feature>
<comment type="caution">
    <text evidence="2">The sequence shown here is derived from an EMBL/GenBank/DDBJ whole genome shotgun (WGS) entry which is preliminary data.</text>
</comment>